<evidence type="ECO:0000313" key="5">
    <source>
        <dbReference type="Proteomes" id="UP000178187"/>
    </source>
</evidence>
<dbReference type="Proteomes" id="UP000178187">
    <property type="component" value="Unassembled WGS sequence"/>
</dbReference>
<dbReference type="PANTHER" id="PTHR44591:SF3">
    <property type="entry name" value="RESPONSE REGULATORY DOMAIN-CONTAINING PROTEIN"/>
    <property type="match status" value="1"/>
</dbReference>
<dbReference type="Pfam" id="PF00072">
    <property type="entry name" value="Response_reg"/>
    <property type="match status" value="1"/>
</dbReference>
<comment type="caution">
    <text evidence="4">The sequence shown here is derived from an EMBL/GenBank/DDBJ whole genome shotgun (WGS) entry which is preliminary data.</text>
</comment>
<dbReference type="SUPFAM" id="SSF52172">
    <property type="entry name" value="CheY-like"/>
    <property type="match status" value="1"/>
</dbReference>
<dbReference type="PANTHER" id="PTHR44591">
    <property type="entry name" value="STRESS RESPONSE REGULATOR PROTEIN 1"/>
    <property type="match status" value="1"/>
</dbReference>
<gene>
    <name evidence="4" type="ORF">A3G33_08425</name>
</gene>
<name>A0A1G1KWC8_9BACT</name>
<feature type="modified residue" description="4-aspartylphosphate" evidence="2">
    <location>
        <position position="54"/>
    </location>
</feature>
<evidence type="ECO:0000259" key="3">
    <source>
        <dbReference type="PROSITE" id="PS50110"/>
    </source>
</evidence>
<accession>A0A1G1KWC8</accession>
<dbReference type="InterPro" id="IPR011006">
    <property type="entry name" value="CheY-like_superfamily"/>
</dbReference>
<sequence length="201" mass="22834">MTEILVIDDDTNVLDATKDALNAFGYEVHTSTSPDEAFQLLHQNPNRFDLILLDWQFPCAVHGDMFLKLINHCIPDFKKPIIFITGHTSFISKHAIRLGAYDTLAKPIIADVLIDAVERALQKRPPENPHQKVPADMSWQKQKKLELAMRITDAIISTNSLSDAAQKLECSRMTLNRWLRFTGLNSFVIIKEHQSKGKITQ</sequence>
<proteinExistence type="predicted"/>
<evidence type="ECO:0000256" key="1">
    <source>
        <dbReference type="ARBA" id="ARBA00022553"/>
    </source>
</evidence>
<dbReference type="SMART" id="SM00448">
    <property type="entry name" value="REC"/>
    <property type="match status" value="1"/>
</dbReference>
<reference evidence="4 5" key="1">
    <citation type="journal article" date="2016" name="Nat. Commun.">
        <title>Thousands of microbial genomes shed light on interconnected biogeochemical processes in an aquifer system.</title>
        <authorList>
            <person name="Anantharaman K."/>
            <person name="Brown C.T."/>
            <person name="Hug L.A."/>
            <person name="Sharon I."/>
            <person name="Castelle C.J."/>
            <person name="Probst A.J."/>
            <person name="Thomas B.C."/>
            <person name="Singh A."/>
            <person name="Wilkins M.J."/>
            <person name="Karaoz U."/>
            <person name="Brodie E.L."/>
            <person name="Williams K.H."/>
            <person name="Hubbard S.S."/>
            <person name="Banfield J.F."/>
        </authorList>
    </citation>
    <scope>NUCLEOTIDE SEQUENCE [LARGE SCALE GENOMIC DNA]</scope>
</reference>
<dbReference type="EMBL" id="MHFR01000043">
    <property type="protein sequence ID" value="OGW97190.1"/>
    <property type="molecule type" value="Genomic_DNA"/>
</dbReference>
<dbReference type="InterPro" id="IPR050595">
    <property type="entry name" value="Bact_response_regulator"/>
</dbReference>
<organism evidence="4 5">
    <name type="scientific">Candidatus Danuiimicrobium aquiferis</name>
    <dbReference type="NCBI Taxonomy" id="1801832"/>
    <lineage>
        <taxon>Bacteria</taxon>
        <taxon>Pseudomonadati</taxon>
        <taxon>Candidatus Omnitrophota</taxon>
        <taxon>Candidatus Danuiimicrobium</taxon>
    </lineage>
</organism>
<dbReference type="InterPro" id="IPR001789">
    <property type="entry name" value="Sig_transdc_resp-reg_receiver"/>
</dbReference>
<dbReference type="Gene3D" id="3.40.50.2300">
    <property type="match status" value="1"/>
</dbReference>
<dbReference type="AlphaFoldDB" id="A0A1G1KWC8"/>
<dbReference type="PROSITE" id="PS50110">
    <property type="entry name" value="RESPONSE_REGULATORY"/>
    <property type="match status" value="1"/>
</dbReference>
<protein>
    <recommendedName>
        <fullName evidence="3">Response regulatory domain-containing protein</fullName>
    </recommendedName>
</protein>
<keyword evidence="1 2" id="KW-0597">Phosphoprotein</keyword>
<evidence type="ECO:0000256" key="2">
    <source>
        <dbReference type="PROSITE-ProRule" id="PRU00169"/>
    </source>
</evidence>
<feature type="domain" description="Response regulatory" evidence="3">
    <location>
        <begin position="3"/>
        <end position="121"/>
    </location>
</feature>
<dbReference type="GO" id="GO:0000160">
    <property type="term" value="P:phosphorelay signal transduction system"/>
    <property type="evidence" value="ECO:0007669"/>
    <property type="project" value="InterPro"/>
</dbReference>
<evidence type="ECO:0000313" key="4">
    <source>
        <dbReference type="EMBL" id="OGW97190.1"/>
    </source>
</evidence>